<dbReference type="AlphaFoldDB" id="A0A1A0V7U1"/>
<evidence type="ECO:0000313" key="1">
    <source>
        <dbReference type="EMBL" id="OBB79289.1"/>
    </source>
</evidence>
<gene>
    <name evidence="1" type="ORF">A5779_12920</name>
</gene>
<evidence type="ECO:0008006" key="3">
    <source>
        <dbReference type="Google" id="ProtNLM"/>
    </source>
</evidence>
<organism evidence="1 2">
    <name type="scientific">Mycolicibacterium peregrinum</name>
    <name type="common">Mycobacterium peregrinum</name>
    <dbReference type="NCBI Taxonomy" id="43304"/>
    <lineage>
        <taxon>Bacteria</taxon>
        <taxon>Bacillati</taxon>
        <taxon>Actinomycetota</taxon>
        <taxon>Actinomycetes</taxon>
        <taxon>Mycobacteriales</taxon>
        <taxon>Mycobacteriaceae</taxon>
        <taxon>Mycolicibacterium</taxon>
    </lineage>
</organism>
<dbReference type="RefSeq" id="WP_064888187.1">
    <property type="nucleotide sequence ID" value="NZ_LZSY01000205.1"/>
</dbReference>
<comment type="caution">
    <text evidence="1">The sequence shown here is derived from an EMBL/GenBank/DDBJ whole genome shotgun (WGS) entry which is preliminary data.</text>
</comment>
<evidence type="ECO:0000313" key="2">
    <source>
        <dbReference type="Proteomes" id="UP000094008"/>
    </source>
</evidence>
<reference evidence="2" key="1">
    <citation type="submission" date="2016-06" db="EMBL/GenBank/DDBJ databases">
        <authorList>
            <person name="Sutton G."/>
            <person name="Brinkac L."/>
            <person name="Sanka R."/>
            <person name="Adams M."/>
            <person name="Lau E."/>
            <person name="Mehaffy C."/>
            <person name="Tameris M."/>
            <person name="Hatherill M."/>
            <person name="Hanekom W."/>
            <person name="Mahomed H."/>
            <person name="Mcshane H."/>
        </authorList>
    </citation>
    <scope>NUCLEOTIDE SEQUENCE [LARGE SCALE GENOMIC DNA]</scope>
    <source>
        <strain evidence="2">852002-10433_SCH5171157</strain>
    </source>
</reference>
<dbReference type="EMBL" id="LZSY01000205">
    <property type="protein sequence ID" value="OBB79289.1"/>
    <property type="molecule type" value="Genomic_DNA"/>
</dbReference>
<protein>
    <recommendedName>
        <fullName evidence="3">Restriction endonuclease type IV Mrr domain-containing protein</fullName>
    </recommendedName>
</protein>
<proteinExistence type="predicted"/>
<sequence>MIIEWERLEQPEFDRVIELLVRDRFGADVRAVNGKGGDQGIDIEINVYGRPWIMQHKFFPLELGHIGQIWGR</sequence>
<accession>A0A1A0V7U1</accession>
<name>A0A1A0V7U1_MYCPR</name>
<dbReference type="OrthoDB" id="3196580at2"/>
<dbReference type="Proteomes" id="UP000094008">
    <property type="component" value="Unassembled WGS sequence"/>
</dbReference>